<keyword evidence="3" id="KW-1185">Reference proteome</keyword>
<comment type="caution">
    <text evidence="2">The sequence shown here is derived from an EMBL/GenBank/DDBJ whole genome shotgun (WGS) entry which is preliminary data.</text>
</comment>
<dbReference type="EMBL" id="JAVRJZ010000015">
    <property type="protein sequence ID" value="KAK2712598.1"/>
    <property type="molecule type" value="Genomic_DNA"/>
</dbReference>
<evidence type="ECO:0000313" key="3">
    <source>
        <dbReference type="Proteomes" id="UP001187531"/>
    </source>
</evidence>
<accession>A0AA88HJW7</accession>
<feature type="region of interest" description="Disordered" evidence="1">
    <location>
        <begin position="1"/>
        <end position="24"/>
    </location>
</feature>
<name>A0AA88HJW7_ARTSF</name>
<evidence type="ECO:0000313" key="2">
    <source>
        <dbReference type="EMBL" id="KAK2712598.1"/>
    </source>
</evidence>
<proteinExistence type="predicted"/>
<gene>
    <name evidence="2" type="ORF">QYM36_011325</name>
</gene>
<evidence type="ECO:0000256" key="1">
    <source>
        <dbReference type="SAM" id="MobiDB-lite"/>
    </source>
</evidence>
<organism evidence="2 3">
    <name type="scientific">Artemia franciscana</name>
    <name type="common">Brine shrimp</name>
    <name type="synonym">Artemia sanfranciscana</name>
    <dbReference type="NCBI Taxonomy" id="6661"/>
    <lineage>
        <taxon>Eukaryota</taxon>
        <taxon>Metazoa</taxon>
        <taxon>Ecdysozoa</taxon>
        <taxon>Arthropoda</taxon>
        <taxon>Crustacea</taxon>
        <taxon>Branchiopoda</taxon>
        <taxon>Anostraca</taxon>
        <taxon>Artemiidae</taxon>
        <taxon>Artemia</taxon>
    </lineage>
</organism>
<reference evidence="2" key="1">
    <citation type="submission" date="2023-07" db="EMBL/GenBank/DDBJ databases">
        <title>Chromosome-level genome assembly of Artemia franciscana.</title>
        <authorList>
            <person name="Jo E."/>
        </authorList>
    </citation>
    <scope>NUCLEOTIDE SEQUENCE</scope>
    <source>
        <tissue evidence="2">Whole body</tissue>
    </source>
</reference>
<dbReference type="Proteomes" id="UP001187531">
    <property type="component" value="Unassembled WGS sequence"/>
</dbReference>
<sequence>MSPTPPREADNEMSSESMGETKEHVKSFPAFKSHYSIQRTQIKFLPSTFNINRVYDVYVETLRTTRKEFKSLIRKVIKKIF</sequence>
<protein>
    <submittedName>
        <fullName evidence="2">Uncharacterized protein</fullName>
    </submittedName>
</protein>
<dbReference type="AlphaFoldDB" id="A0AA88HJW7"/>